<gene>
    <name evidence="5" type="ORF">SCNU_11196</name>
</gene>
<evidence type="ECO:0000256" key="1">
    <source>
        <dbReference type="ARBA" id="ARBA00007274"/>
    </source>
</evidence>
<comment type="similarity">
    <text evidence="1">Belongs to the transferase hexapeptide repeat family.</text>
</comment>
<dbReference type="FunFam" id="2.160.10.10:FF:000025">
    <property type="entry name" value="Hexapeptide-repeat containing-acetyltransferase"/>
    <property type="match status" value="1"/>
</dbReference>
<dbReference type="InterPro" id="IPR011004">
    <property type="entry name" value="Trimer_LpxA-like_sf"/>
</dbReference>
<dbReference type="OrthoDB" id="2643438at2"/>
<reference evidence="5 6" key="1">
    <citation type="journal article" date="2011" name="J. Bacteriol.">
        <title>Draft Genome Sequence of Gordonia neofelifaecis NRRL B-59395, a Cholesterol-Degrading Actinomycete.</title>
        <authorList>
            <person name="Ge F."/>
            <person name="Li W."/>
            <person name="Chen G."/>
            <person name="Liu Y."/>
            <person name="Zhang G."/>
            <person name="Yong B."/>
            <person name="Wang Q."/>
            <person name="Wang N."/>
            <person name="Huang Z."/>
            <person name="Li W."/>
            <person name="Wang J."/>
            <person name="Wu C."/>
            <person name="Xie Q."/>
            <person name="Liu G."/>
        </authorList>
    </citation>
    <scope>NUCLEOTIDE SEQUENCE [LARGE SCALE GENOMIC DNA]</scope>
    <source>
        <strain evidence="5 6">NRRL B-59395</strain>
    </source>
</reference>
<evidence type="ECO:0000256" key="2">
    <source>
        <dbReference type="ARBA" id="ARBA00022679"/>
    </source>
</evidence>
<protein>
    <submittedName>
        <fullName evidence="5">Putative sugar acetyltransferase</fullName>
    </submittedName>
</protein>
<dbReference type="Pfam" id="PF00132">
    <property type="entry name" value="Hexapep"/>
    <property type="match status" value="1"/>
</dbReference>
<dbReference type="GO" id="GO:0016407">
    <property type="term" value="F:acetyltransferase activity"/>
    <property type="evidence" value="ECO:0007669"/>
    <property type="project" value="InterPro"/>
</dbReference>
<dbReference type="Pfam" id="PF12464">
    <property type="entry name" value="Mac"/>
    <property type="match status" value="1"/>
</dbReference>
<dbReference type="CDD" id="cd03357">
    <property type="entry name" value="LbH_MAT_GAT"/>
    <property type="match status" value="1"/>
</dbReference>
<dbReference type="AlphaFoldDB" id="F1YK09"/>
<dbReference type="InterPro" id="IPR024688">
    <property type="entry name" value="Mac_dom"/>
</dbReference>
<feature type="domain" description="Maltose/galactoside acetyltransferase" evidence="4">
    <location>
        <begin position="5"/>
        <end position="59"/>
    </location>
</feature>
<dbReference type="GO" id="GO:0008374">
    <property type="term" value="F:O-acyltransferase activity"/>
    <property type="evidence" value="ECO:0007669"/>
    <property type="project" value="TreeGrafter"/>
</dbReference>
<evidence type="ECO:0000256" key="3">
    <source>
        <dbReference type="ARBA" id="ARBA00023315"/>
    </source>
</evidence>
<dbReference type="SUPFAM" id="SSF51161">
    <property type="entry name" value="Trimeric LpxA-like enzymes"/>
    <property type="match status" value="1"/>
</dbReference>
<dbReference type="PANTHER" id="PTHR23416">
    <property type="entry name" value="SIALIC ACID SYNTHASE-RELATED"/>
    <property type="match status" value="1"/>
</dbReference>
<accession>F1YK09</accession>
<dbReference type="InterPro" id="IPR051159">
    <property type="entry name" value="Hexapeptide_acetyltransf"/>
</dbReference>
<keyword evidence="3" id="KW-0012">Acyltransferase</keyword>
<dbReference type="Proteomes" id="UP000035065">
    <property type="component" value="Unassembled WGS sequence"/>
</dbReference>
<dbReference type="Gene3D" id="2.160.10.10">
    <property type="entry name" value="Hexapeptide repeat proteins"/>
    <property type="match status" value="1"/>
</dbReference>
<evidence type="ECO:0000259" key="4">
    <source>
        <dbReference type="SMART" id="SM01266"/>
    </source>
</evidence>
<name>F1YK09_9ACTN</name>
<dbReference type="GO" id="GO:0005829">
    <property type="term" value="C:cytosol"/>
    <property type="evidence" value="ECO:0007669"/>
    <property type="project" value="TreeGrafter"/>
</dbReference>
<comment type="caution">
    <text evidence="5">The sequence shown here is derived from an EMBL/GenBank/DDBJ whole genome shotgun (WGS) entry which is preliminary data.</text>
</comment>
<keyword evidence="2 5" id="KW-0808">Transferase</keyword>
<dbReference type="EMBL" id="AEUD01000008">
    <property type="protein sequence ID" value="EGD55091.1"/>
    <property type="molecule type" value="Genomic_DNA"/>
</dbReference>
<sequence length="202" mass="21971">MPTNRELMLSGELYADGDPELVGIRRACQRLLDRFNATTADQDAQRTEILRELLGGLGDDSWVMPRFQCDYGTHITIGRNSFLNYDAILLDCAPITIGDDCSIGPRVQLLTALHPMDDHRARRSRWESAAPIAIGDNVWFGGGVIVCPGVTIGRNTVVGAGSVVTRDLPDHVFAAGNPARVIRQLPVEADRDEAAVRPAPSP</sequence>
<proteinExistence type="inferred from homology"/>
<evidence type="ECO:0000313" key="5">
    <source>
        <dbReference type="EMBL" id="EGD55091.1"/>
    </source>
</evidence>
<keyword evidence="6" id="KW-1185">Reference proteome</keyword>
<evidence type="ECO:0000313" key="6">
    <source>
        <dbReference type="Proteomes" id="UP000035065"/>
    </source>
</evidence>
<dbReference type="eggNOG" id="COG0110">
    <property type="taxonomic scope" value="Bacteria"/>
</dbReference>
<dbReference type="PANTHER" id="PTHR23416:SF23">
    <property type="entry name" value="ACETYLTRANSFERASE C18B11.09C-RELATED"/>
    <property type="match status" value="1"/>
</dbReference>
<organism evidence="5 6">
    <name type="scientific">Gordonia neofelifaecis NRRL B-59395</name>
    <dbReference type="NCBI Taxonomy" id="644548"/>
    <lineage>
        <taxon>Bacteria</taxon>
        <taxon>Bacillati</taxon>
        <taxon>Actinomycetota</taxon>
        <taxon>Actinomycetes</taxon>
        <taxon>Mycobacteriales</taxon>
        <taxon>Gordoniaceae</taxon>
        <taxon>Gordonia</taxon>
    </lineage>
</organism>
<dbReference type="InterPro" id="IPR001451">
    <property type="entry name" value="Hexapep"/>
</dbReference>
<dbReference type="SMART" id="SM01266">
    <property type="entry name" value="Mac"/>
    <property type="match status" value="1"/>
</dbReference>
<dbReference type="STRING" id="644548.SCNU_11196"/>